<feature type="compositionally biased region" description="Basic and acidic residues" evidence="1">
    <location>
        <begin position="85"/>
        <end position="95"/>
    </location>
</feature>
<feature type="region of interest" description="Disordered" evidence="1">
    <location>
        <begin position="1"/>
        <end position="104"/>
    </location>
</feature>
<keyword evidence="3" id="KW-1185">Reference proteome</keyword>
<reference evidence="2" key="1">
    <citation type="submission" date="2020-11" db="EMBL/GenBank/DDBJ databases">
        <authorList>
            <person name="Tran Van P."/>
        </authorList>
    </citation>
    <scope>NUCLEOTIDE SEQUENCE</scope>
</reference>
<dbReference type="Proteomes" id="UP000677054">
    <property type="component" value="Unassembled WGS sequence"/>
</dbReference>
<protein>
    <submittedName>
        <fullName evidence="2">Uncharacterized protein</fullName>
    </submittedName>
</protein>
<sequence>MREATTPDREEGPGVSGSIGIVEEPPSPMPRPLPPFPPVPMPRSSTAPRLPASDSQTPSPEPQPVVFLAEDEQPPEVPVRRPPRRERDSAFEPHRVSAYPSMPSGMSVDQFRFISVLGRGHFGKTSPNQEDINSNEKVLCNV</sequence>
<dbReference type="OrthoDB" id="63267at2759"/>
<feature type="compositionally biased region" description="Pro residues" evidence="1">
    <location>
        <begin position="25"/>
        <end position="41"/>
    </location>
</feature>
<evidence type="ECO:0000256" key="1">
    <source>
        <dbReference type="SAM" id="MobiDB-lite"/>
    </source>
</evidence>
<dbReference type="AlphaFoldDB" id="A0A7R8X8M0"/>
<gene>
    <name evidence="2" type="ORF">DSTB1V02_LOCUS4801</name>
</gene>
<proteinExistence type="predicted"/>
<evidence type="ECO:0000313" key="3">
    <source>
        <dbReference type="Proteomes" id="UP000677054"/>
    </source>
</evidence>
<organism evidence="2">
    <name type="scientific">Darwinula stevensoni</name>
    <dbReference type="NCBI Taxonomy" id="69355"/>
    <lineage>
        <taxon>Eukaryota</taxon>
        <taxon>Metazoa</taxon>
        <taxon>Ecdysozoa</taxon>
        <taxon>Arthropoda</taxon>
        <taxon>Crustacea</taxon>
        <taxon>Oligostraca</taxon>
        <taxon>Ostracoda</taxon>
        <taxon>Podocopa</taxon>
        <taxon>Podocopida</taxon>
        <taxon>Darwinulocopina</taxon>
        <taxon>Darwinuloidea</taxon>
        <taxon>Darwinulidae</taxon>
        <taxon>Darwinula</taxon>
    </lineage>
</organism>
<dbReference type="EMBL" id="LR900256">
    <property type="protein sequence ID" value="CAD7244918.1"/>
    <property type="molecule type" value="Genomic_DNA"/>
</dbReference>
<dbReference type="EMBL" id="CAJPEV010000739">
    <property type="protein sequence ID" value="CAG0888102.1"/>
    <property type="molecule type" value="Genomic_DNA"/>
</dbReference>
<feature type="compositionally biased region" description="Basic and acidic residues" evidence="1">
    <location>
        <begin position="1"/>
        <end position="12"/>
    </location>
</feature>
<name>A0A7R8X8M0_9CRUS</name>
<evidence type="ECO:0000313" key="2">
    <source>
        <dbReference type="EMBL" id="CAD7244918.1"/>
    </source>
</evidence>
<accession>A0A7R8X8M0</accession>